<dbReference type="Proteomes" id="UP000030755">
    <property type="component" value="Unassembled WGS sequence"/>
</dbReference>
<reference evidence="1 2" key="1">
    <citation type="journal article" date="2013" name="Curr. Biol.">
        <title>Shared signatures of parasitism and phylogenomics unite Cryptomycota and microsporidia.</title>
        <authorList>
            <person name="James T.Y."/>
            <person name="Pelin A."/>
            <person name="Bonen L."/>
            <person name="Ahrendt S."/>
            <person name="Sain D."/>
            <person name="Corradi N."/>
            <person name="Stajich J.E."/>
        </authorList>
    </citation>
    <scope>NUCLEOTIDE SEQUENCE [LARGE SCALE GENOMIC DNA]</scope>
    <source>
        <strain evidence="1 2">CSF55</strain>
    </source>
</reference>
<evidence type="ECO:0000313" key="1">
    <source>
        <dbReference type="EMBL" id="EPZ31485.1"/>
    </source>
</evidence>
<organism evidence="1 2">
    <name type="scientific">Rozella allomycis (strain CSF55)</name>
    <dbReference type="NCBI Taxonomy" id="988480"/>
    <lineage>
        <taxon>Eukaryota</taxon>
        <taxon>Fungi</taxon>
        <taxon>Fungi incertae sedis</taxon>
        <taxon>Cryptomycota</taxon>
        <taxon>Cryptomycota incertae sedis</taxon>
        <taxon>Rozella</taxon>
    </lineage>
</organism>
<name>A0A075ANL3_ROZAC</name>
<keyword evidence="2" id="KW-1185">Reference proteome</keyword>
<dbReference type="EMBL" id="KE561216">
    <property type="protein sequence ID" value="EPZ31485.1"/>
    <property type="molecule type" value="Genomic_DNA"/>
</dbReference>
<accession>A0A075ANL3</accession>
<gene>
    <name evidence="1" type="ORF">O9G_002954</name>
</gene>
<protein>
    <submittedName>
        <fullName evidence="1">Uncharacterized protein</fullName>
    </submittedName>
</protein>
<dbReference type="HOGENOM" id="CLU_681772_0_0_1"/>
<proteinExistence type="predicted"/>
<evidence type="ECO:0000313" key="2">
    <source>
        <dbReference type="Proteomes" id="UP000030755"/>
    </source>
</evidence>
<sequence>MTLTATSSAKQVPSTLNVYLHELDFTFSKVKNEYLARNVTTKCALYAHGSSAKIIPGDCESLQIPATTEKELKLTLKDLCAGNLGWVAIGKMDLLFEKGEMEFKLPVFAAQCNMKSRIPIIIGHCKVTVKVAYTESNVPKTINNCRFDWKQPNQMLSDVKQALKLRESMLDIRDSLVEFVENVANDTESETSGFGEFEEFHSGFRTEAGSFIELDPEKDIVTISDAREHCIREHSIIEQVTIPNPASDSLGDRMVHMLNECPFGMNSFHSPLFMNMILERTKGVHRKEEGLRFKENVQVEYLSVENTSVEIVPVEIVQVSNTPIKVEHTPIKAEMVPDEKVQLKVPLDNASVQNTEQFSIRNLYRFCSSTHPFVLNSFHSVQLMNIINKANAARTCTPIYVKKI</sequence>
<dbReference type="AlphaFoldDB" id="A0A075ANL3"/>